<accession>A0AAD7ZJH3</accession>
<feature type="non-terminal residue" evidence="1">
    <location>
        <position position="1"/>
    </location>
</feature>
<sequence length="154" mass="17993">FKKSRTGIERVRLQTQMIQPSTITENKYQPHFVNSNFHSHILWSNVKDSYHFVILFLAKEVYSRFNQYIFCSKNIQGSKTHLEMCNRWQVKKISTGKHQKTTSMLYFNSAYDLLRDSSLNKAILMIMCLCTNNTPKCSVTPSKGMIYVLALKHC</sequence>
<dbReference type="EMBL" id="JASPKZ010007850">
    <property type="protein sequence ID" value="KAJ9581703.1"/>
    <property type="molecule type" value="Genomic_DNA"/>
</dbReference>
<evidence type="ECO:0000313" key="1">
    <source>
        <dbReference type="EMBL" id="KAJ9581703.1"/>
    </source>
</evidence>
<keyword evidence="2" id="KW-1185">Reference proteome</keyword>
<dbReference type="Proteomes" id="UP001233999">
    <property type="component" value="Unassembled WGS sequence"/>
</dbReference>
<reference evidence="1" key="2">
    <citation type="submission" date="2023-05" db="EMBL/GenBank/DDBJ databases">
        <authorList>
            <person name="Fouks B."/>
        </authorList>
    </citation>
    <scope>NUCLEOTIDE SEQUENCE</scope>
    <source>
        <strain evidence="1">Stay&amp;Tobe</strain>
        <tissue evidence="1">Testes</tissue>
    </source>
</reference>
<organism evidence="1 2">
    <name type="scientific">Diploptera punctata</name>
    <name type="common">Pacific beetle cockroach</name>
    <dbReference type="NCBI Taxonomy" id="6984"/>
    <lineage>
        <taxon>Eukaryota</taxon>
        <taxon>Metazoa</taxon>
        <taxon>Ecdysozoa</taxon>
        <taxon>Arthropoda</taxon>
        <taxon>Hexapoda</taxon>
        <taxon>Insecta</taxon>
        <taxon>Pterygota</taxon>
        <taxon>Neoptera</taxon>
        <taxon>Polyneoptera</taxon>
        <taxon>Dictyoptera</taxon>
        <taxon>Blattodea</taxon>
        <taxon>Blaberoidea</taxon>
        <taxon>Blaberidae</taxon>
        <taxon>Diplopterinae</taxon>
        <taxon>Diploptera</taxon>
    </lineage>
</organism>
<evidence type="ECO:0000313" key="2">
    <source>
        <dbReference type="Proteomes" id="UP001233999"/>
    </source>
</evidence>
<proteinExistence type="predicted"/>
<gene>
    <name evidence="1" type="ORF">L9F63_023122</name>
</gene>
<name>A0AAD7ZJH3_DIPPU</name>
<feature type="non-terminal residue" evidence="1">
    <location>
        <position position="154"/>
    </location>
</feature>
<dbReference type="AlphaFoldDB" id="A0AAD7ZJH3"/>
<reference evidence="1" key="1">
    <citation type="journal article" date="2023" name="IScience">
        <title>Live-bearing cockroach genome reveals convergent evolutionary mechanisms linked to viviparity in insects and beyond.</title>
        <authorList>
            <person name="Fouks B."/>
            <person name="Harrison M.C."/>
            <person name="Mikhailova A.A."/>
            <person name="Marchal E."/>
            <person name="English S."/>
            <person name="Carruthers M."/>
            <person name="Jennings E.C."/>
            <person name="Chiamaka E.L."/>
            <person name="Frigard R.A."/>
            <person name="Pippel M."/>
            <person name="Attardo G.M."/>
            <person name="Benoit J.B."/>
            <person name="Bornberg-Bauer E."/>
            <person name="Tobe S.S."/>
        </authorList>
    </citation>
    <scope>NUCLEOTIDE SEQUENCE</scope>
    <source>
        <strain evidence="1">Stay&amp;Tobe</strain>
    </source>
</reference>
<protein>
    <submittedName>
        <fullName evidence="1">Uncharacterized protein</fullName>
    </submittedName>
</protein>
<comment type="caution">
    <text evidence="1">The sequence shown here is derived from an EMBL/GenBank/DDBJ whole genome shotgun (WGS) entry which is preliminary data.</text>
</comment>